<protein>
    <recommendedName>
        <fullName evidence="6 7">3'-5' exonuclease DinG</fullName>
        <ecNumber evidence="6 7">3.1.-.-</ecNumber>
    </recommendedName>
</protein>
<keyword evidence="5 6" id="KW-0067">ATP-binding</keyword>
<dbReference type="GO" id="GO:0003887">
    <property type="term" value="F:DNA-directed DNA polymerase activity"/>
    <property type="evidence" value="ECO:0007669"/>
    <property type="project" value="InterPro"/>
</dbReference>
<evidence type="ECO:0000256" key="4">
    <source>
        <dbReference type="ARBA" id="ARBA00022839"/>
    </source>
</evidence>
<dbReference type="InterPro" id="IPR036397">
    <property type="entry name" value="RNaseH_sf"/>
</dbReference>
<keyword evidence="2 6" id="KW-0547">Nucleotide-binding</keyword>
<accession>A0A327YVT8</accession>
<keyword evidence="9" id="KW-0347">Helicase</keyword>
<comment type="function">
    <text evidence="6 7">3'-5' exonuclease.</text>
</comment>
<dbReference type="SUPFAM" id="SSF53098">
    <property type="entry name" value="Ribonuclease H-like"/>
    <property type="match status" value="1"/>
</dbReference>
<dbReference type="AlphaFoldDB" id="A0A327YVT8"/>
<dbReference type="HAMAP" id="MF_02206">
    <property type="entry name" value="DinG_exonucl"/>
    <property type="match status" value="1"/>
</dbReference>
<dbReference type="EMBL" id="QLMH01000002">
    <property type="protein sequence ID" value="RAK22129.1"/>
    <property type="molecule type" value="Genomic_DNA"/>
</dbReference>
<dbReference type="InterPro" id="IPR045028">
    <property type="entry name" value="DinG/Rad3-like"/>
</dbReference>
<dbReference type="SUPFAM" id="SSF52540">
    <property type="entry name" value="P-loop containing nucleoside triphosphate hydrolases"/>
    <property type="match status" value="1"/>
</dbReference>
<dbReference type="Gene3D" id="3.40.50.300">
    <property type="entry name" value="P-loop containing nucleotide triphosphate hydrolases"/>
    <property type="match status" value="2"/>
</dbReference>
<organism evidence="9 10">
    <name type="scientific">Paranoxybacillus vitaminiphilus</name>
    <dbReference type="NCBI Taxonomy" id="581036"/>
    <lineage>
        <taxon>Bacteria</taxon>
        <taxon>Bacillati</taxon>
        <taxon>Bacillota</taxon>
        <taxon>Bacilli</taxon>
        <taxon>Bacillales</taxon>
        <taxon>Anoxybacillaceae</taxon>
        <taxon>Paranoxybacillus</taxon>
    </lineage>
</organism>
<dbReference type="SMART" id="SM00491">
    <property type="entry name" value="HELICc2"/>
    <property type="match status" value="1"/>
</dbReference>
<dbReference type="GO" id="GO:0003678">
    <property type="term" value="F:DNA helicase activity"/>
    <property type="evidence" value="ECO:0007669"/>
    <property type="project" value="TreeGrafter"/>
</dbReference>
<dbReference type="InterPro" id="IPR013520">
    <property type="entry name" value="Ribonucl_H"/>
</dbReference>
<reference evidence="9 10" key="1">
    <citation type="submission" date="2018-06" db="EMBL/GenBank/DDBJ databases">
        <title>Genomic Encyclopedia of Type Strains, Phase III (KMG-III): the genomes of soil and plant-associated and newly described type strains.</title>
        <authorList>
            <person name="Whitman W."/>
        </authorList>
    </citation>
    <scope>NUCLEOTIDE SEQUENCE [LARGE SCALE GENOMIC DNA]</scope>
    <source>
        <strain evidence="9 10">CGMCC 1.8979</strain>
    </source>
</reference>
<sequence>MNRRFVVIDLETTGNSPQNGDRIIQIGMVVIENEQIVDRFSSFVYPERAIPLFIQQLTGIDEAMIQGAPRFQELAPKVAKLLEKSYFVAHNVSFDLSFLQEELQMAGFPLFGGPKIDTVELSRILIPTIESYKLSELAQTLKLPHENPHQADSDAEVTAKLFLALLERLKSLPIVTLQQIERLSPHLKSDLHHLLDEVIGEKLLSLNNERQFHFYQGIALKKETSALPKETSNHSGASSFEQFSERFQSLPIAGYEHRIGQWEMMNDVNEAFETSQHALIEAGTGIGKSLAYLIPSLFFAYEHKKPVVVSTHTLQLQEQLIERDIPVLRNITSFPFKVAVLKGKRNYLSLRKFVRFLHEQDKNYDTVLTKCQLLVWLTETETGDVDELNLPSGGKLIWSTLQMDNDDEPVKDIDFFQRAKKRALDAQLIITNHAFLLQDLTGETPLLPAYEYLLVDEAHHLEDVAANYFGQQVSYVTIRQLLRRIGMSEEDGWLAKLKTVCMKLEMDVEKTFFEFDQIIAELQFEFDEWFRMIRRYVLQRKNEKNAVRIRYRFQPLTEKGNQWKAINELLWRLIDHTNEFITKVNNLQMMLRQKEQEIRRLSYEFVFDYFSDAAAFSKMIETLQHLLLSDDDLIVRWMEVDVKGAANAITIYSQPIQLEEFFAERLFAKKRSVVLTSATLTTNGTYSYMISRLGLNDFYPKCITIPSPFNYKEQVKLMIPSDLPSISDVSLEEYAHSVAIQLMEIAERTNGKMLVLFTSYELLKLTASMMKEMNIDERFVLIAQGVSSGSAAKLTKSFRQFDQAILFGTSNFWEGVDLPGEELSCVVIVRLPFAPPDDPVIEAKCEQIRAQGGNPFYDLSLPQAIIRFKQGFGRLIRSSQDKGVVFVFDRRLTTASYGKYFLSSLPPLQVYEGPLHSLLTKLEQWLS</sequence>
<dbReference type="NCBIfam" id="TIGR00573">
    <property type="entry name" value="dnaq"/>
    <property type="match status" value="1"/>
</dbReference>
<dbReference type="GO" id="GO:0016818">
    <property type="term" value="F:hydrolase activity, acting on acid anhydrides, in phosphorus-containing anhydrides"/>
    <property type="evidence" value="ECO:0007669"/>
    <property type="project" value="InterPro"/>
</dbReference>
<gene>
    <name evidence="6 7" type="primary">dinG</name>
    <name evidence="9" type="ORF">B0I26_102117</name>
</gene>
<keyword evidence="10" id="KW-1185">Reference proteome</keyword>
<dbReference type="PANTHER" id="PTHR11472">
    <property type="entry name" value="DNA REPAIR DEAD HELICASE RAD3/XP-D SUBFAMILY MEMBER"/>
    <property type="match status" value="1"/>
</dbReference>
<dbReference type="SMART" id="SM00479">
    <property type="entry name" value="EXOIII"/>
    <property type="match status" value="1"/>
</dbReference>
<proteinExistence type="inferred from homology"/>
<dbReference type="InterPro" id="IPR006054">
    <property type="entry name" value="DnaQ"/>
</dbReference>
<evidence type="ECO:0000256" key="7">
    <source>
        <dbReference type="RuleBase" id="RU364106"/>
    </source>
</evidence>
<feature type="domain" description="Helicase ATP-binding" evidence="8">
    <location>
        <begin position="247"/>
        <end position="511"/>
    </location>
</feature>
<dbReference type="PANTHER" id="PTHR11472:SF34">
    <property type="entry name" value="REGULATOR OF TELOMERE ELONGATION HELICASE 1"/>
    <property type="match status" value="1"/>
</dbReference>
<dbReference type="InterPro" id="IPR006555">
    <property type="entry name" value="ATP-dep_Helicase_C"/>
</dbReference>
<evidence type="ECO:0000256" key="2">
    <source>
        <dbReference type="ARBA" id="ARBA00022741"/>
    </source>
</evidence>
<dbReference type="GO" id="GO:0008408">
    <property type="term" value="F:3'-5' exonuclease activity"/>
    <property type="evidence" value="ECO:0007669"/>
    <property type="project" value="UniProtKB-UniRule"/>
</dbReference>
<evidence type="ECO:0000259" key="8">
    <source>
        <dbReference type="PROSITE" id="PS51193"/>
    </source>
</evidence>
<keyword evidence="1 6" id="KW-0540">Nuclease</keyword>
<evidence type="ECO:0000256" key="5">
    <source>
        <dbReference type="ARBA" id="ARBA00022840"/>
    </source>
</evidence>
<dbReference type="FunFam" id="3.30.420.10:FF:000045">
    <property type="entry name" value="3'-5' exonuclease DinG"/>
    <property type="match status" value="1"/>
</dbReference>
<dbReference type="NCBIfam" id="TIGR01407">
    <property type="entry name" value="dinG_rel"/>
    <property type="match status" value="1"/>
</dbReference>
<dbReference type="Pfam" id="PF00929">
    <property type="entry name" value="RNase_T"/>
    <property type="match status" value="1"/>
</dbReference>
<comment type="caution">
    <text evidence="9">The sequence shown here is derived from an EMBL/GenBank/DDBJ whole genome shotgun (WGS) entry which is preliminary data.</text>
</comment>
<evidence type="ECO:0000256" key="6">
    <source>
        <dbReference type="HAMAP-Rule" id="MF_02206"/>
    </source>
</evidence>
<keyword evidence="3 6" id="KW-0378">Hydrolase</keyword>
<dbReference type="OrthoDB" id="9803913at2"/>
<feature type="short sequence motif" description="DEAH box" evidence="6">
    <location>
        <begin position="456"/>
        <end position="459"/>
    </location>
</feature>
<dbReference type="Proteomes" id="UP000248555">
    <property type="component" value="Unassembled WGS sequence"/>
</dbReference>
<dbReference type="RefSeq" id="WP_111643990.1">
    <property type="nucleotide sequence ID" value="NZ_QLMH01000002.1"/>
</dbReference>
<dbReference type="InterPro" id="IPR027417">
    <property type="entry name" value="P-loop_NTPase"/>
</dbReference>
<dbReference type="InterPro" id="IPR012337">
    <property type="entry name" value="RNaseH-like_sf"/>
</dbReference>
<dbReference type="Gene3D" id="3.30.420.10">
    <property type="entry name" value="Ribonuclease H-like superfamily/Ribonuclease H"/>
    <property type="match status" value="1"/>
</dbReference>
<dbReference type="GO" id="GO:0003677">
    <property type="term" value="F:DNA binding"/>
    <property type="evidence" value="ECO:0007669"/>
    <property type="project" value="InterPro"/>
</dbReference>
<dbReference type="InterPro" id="IPR006310">
    <property type="entry name" value="DinG"/>
</dbReference>
<dbReference type="CDD" id="cd06127">
    <property type="entry name" value="DEDDh"/>
    <property type="match status" value="1"/>
</dbReference>
<evidence type="ECO:0000313" key="10">
    <source>
        <dbReference type="Proteomes" id="UP000248555"/>
    </source>
</evidence>
<evidence type="ECO:0000256" key="1">
    <source>
        <dbReference type="ARBA" id="ARBA00022722"/>
    </source>
</evidence>
<dbReference type="PROSITE" id="PS51193">
    <property type="entry name" value="HELICASE_ATP_BIND_2"/>
    <property type="match status" value="1"/>
</dbReference>
<comment type="similarity">
    <text evidence="6 7">Belongs to the helicase family. DinG subfamily. Type 2 sub-subfamily.</text>
</comment>
<feature type="binding site" evidence="6">
    <location>
        <begin position="282"/>
        <end position="289"/>
    </location>
    <ligand>
        <name>ATP</name>
        <dbReference type="ChEBI" id="CHEBI:30616"/>
    </ligand>
</feature>
<evidence type="ECO:0000313" key="9">
    <source>
        <dbReference type="EMBL" id="RAK22129.1"/>
    </source>
</evidence>
<dbReference type="InterPro" id="IPR014013">
    <property type="entry name" value="Helic_SF1/SF2_ATP-bd_DinG/Rad3"/>
</dbReference>
<evidence type="ECO:0000256" key="3">
    <source>
        <dbReference type="ARBA" id="ARBA00022801"/>
    </source>
</evidence>
<dbReference type="GO" id="GO:0005524">
    <property type="term" value="F:ATP binding"/>
    <property type="evidence" value="ECO:0007669"/>
    <property type="project" value="UniProtKB-UniRule"/>
</dbReference>
<name>A0A327YVT8_9BACL</name>
<keyword evidence="4 6" id="KW-0269">Exonuclease</keyword>
<dbReference type="NCBIfam" id="NF005981">
    <property type="entry name" value="PRK08074.1"/>
    <property type="match status" value="1"/>
</dbReference>
<dbReference type="EC" id="3.1.-.-" evidence="6 7"/>
<dbReference type="GO" id="GO:0006260">
    <property type="term" value="P:DNA replication"/>
    <property type="evidence" value="ECO:0007669"/>
    <property type="project" value="InterPro"/>
</dbReference>
<dbReference type="FunFam" id="3.40.50.300:FF:000437">
    <property type="entry name" value="ATP-dependent DNA helicase DinG"/>
    <property type="match status" value="1"/>
</dbReference>
<dbReference type="Pfam" id="PF13307">
    <property type="entry name" value="Helicase_C_2"/>
    <property type="match status" value="1"/>
</dbReference>